<dbReference type="EMBL" id="PFPO01000071">
    <property type="protein sequence ID" value="PIZ98725.1"/>
    <property type="molecule type" value="Genomic_DNA"/>
</dbReference>
<organism evidence="1 2">
    <name type="scientific">Candidatus Komeilibacteria bacterium CG_4_10_14_0_2_um_filter_37_10</name>
    <dbReference type="NCBI Taxonomy" id="1974470"/>
    <lineage>
        <taxon>Bacteria</taxon>
        <taxon>Candidatus Komeiliibacteriota</taxon>
    </lineage>
</organism>
<proteinExistence type="predicted"/>
<reference evidence="2" key="1">
    <citation type="submission" date="2017-09" db="EMBL/GenBank/DDBJ databases">
        <title>Depth-based differentiation of microbial function through sediment-hosted aquifers and enrichment of novel symbionts in the deep terrestrial subsurface.</title>
        <authorList>
            <person name="Probst A.J."/>
            <person name="Ladd B."/>
            <person name="Jarett J.K."/>
            <person name="Geller-Mcgrath D.E."/>
            <person name="Sieber C.M.K."/>
            <person name="Emerson J.B."/>
            <person name="Anantharaman K."/>
            <person name="Thomas B.C."/>
            <person name="Malmstrom R."/>
            <person name="Stieglmeier M."/>
            <person name="Klingl A."/>
            <person name="Woyke T."/>
            <person name="Ryan C.M."/>
            <person name="Banfield J.F."/>
        </authorList>
    </citation>
    <scope>NUCLEOTIDE SEQUENCE [LARGE SCALE GENOMIC DNA]</scope>
</reference>
<gene>
    <name evidence="1" type="ORF">COX77_03620</name>
</gene>
<name>A0A2M7VE11_9BACT</name>
<dbReference type="Proteomes" id="UP000230405">
    <property type="component" value="Unassembled WGS sequence"/>
</dbReference>
<evidence type="ECO:0000313" key="1">
    <source>
        <dbReference type="EMBL" id="PIZ98725.1"/>
    </source>
</evidence>
<comment type="caution">
    <text evidence="1">The sequence shown here is derived from an EMBL/GenBank/DDBJ whole genome shotgun (WGS) entry which is preliminary data.</text>
</comment>
<evidence type="ECO:0000313" key="2">
    <source>
        <dbReference type="Proteomes" id="UP000230405"/>
    </source>
</evidence>
<protein>
    <submittedName>
        <fullName evidence="1">Uncharacterized protein</fullName>
    </submittedName>
</protein>
<dbReference type="AlphaFoldDB" id="A0A2M7VE11"/>
<sequence length="90" mass="10170">METCINGISDIIICADHYSTQIKESSISGFSKSLLRQMVKNHFNGGHSVPITENDFKSFLTEVRVVVINKKPHKAVWNNGEVRLKAGKYY</sequence>
<accession>A0A2M7VE11</accession>